<dbReference type="GO" id="GO:0004519">
    <property type="term" value="F:endonuclease activity"/>
    <property type="evidence" value="ECO:0007669"/>
    <property type="project" value="UniProtKB-KW"/>
</dbReference>
<proteinExistence type="predicted"/>
<dbReference type="AlphaFoldDB" id="A0A7W5GEA9"/>
<comment type="caution">
    <text evidence="1">The sequence shown here is derived from an EMBL/GenBank/DDBJ whole genome shotgun (WGS) entry which is preliminary data.</text>
</comment>
<sequence>MSYADLRAGGATRAGIREALATGTLHRARRDVYLAAGAGERAVAAQRVGGRLDCVSAIAASGIFVLDRTRLHVQVEPTRGRLRSPVSRRRRLAHDPDVVVHWRHAGHGDAHSIPLTEALRVAVRCQSPRASVAMLDNAFHQRRISAADVHDIFAGLPAKYAVLASLLDGRAEAGSESIARLLLRGLGCRVQVQVSIDGVGRVDLLVDGWIVVECDSRAHHGGWESQERDRLRDLLLAERGYAVICPTANMIFDEPEVLRRAVQGLRGGGALR</sequence>
<dbReference type="Proteomes" id="UP000543579">
    <property type="component" value="Unassembled WGS sequence"/>
</dbReference>
<keyword evidence="1" id="KW-0540">Nuclease</keyword>
<accession>A0A7W5GEA9</accession>
<dbReference type="RefSeq" id="WP_183418328.1">
    <property type="nucleotide sequence ID" value="NZ_JACHXY010000001.1"/>
</dbReference>
<evidence type="ECO:0000313" key="1">
    <source>
        <dbReference type="EMBL" id="MBB3156821.1"/>
    </source>
</evidence>
<evidence type="ECO:0000313" key="2">
    <source>
        <dbReference type="Proteomes" id="UP000543579"/>
    </source>
</evidence>
<keyword evidence="1" id="KW-0255">Endonuclease</keyword>
<dbReference type="Gene3D" id="3.40.960.10">
    <property type="entry name" value="VSR Endonuclease"/>
    <property type="match status" value="1"/>
</dbReference>
<protein>
    <submittedName>
        <fullName evidence="1">Very-short-patch-repair endonuclease</fullName>
    </submittedName>
</protein>
<name>A0A7W5GEA9_9MICO</name>
<keyword evidence="1" id="KW-0378">Hydrolase</keyword>
<gene>
    <name evidence="1" type="ORF">FHS07_000505</name>
</gene>
<reference evidence="1 2" key="1">
    <citation type="submission" date="2020-08" db="EMBL/GenBank/DDBJ databases">
        <title>Genomic Encyclopedia of Type Strains, Phase III (KMG-III): the genomes of soil and plant-associated and newly described type strains.</title>
        <authorList>
            <person name="Whitman W."/>
        </authorList>
    </citation>
    <scope>NUCLEOTIDE SEQUENCE [LARGE SCALE GENOMIC DNA]</scope>
    <source>
        <strain evidence="1 2">CECT 8356</strain>
    </source>
</reference>
<organism evidence="1 2">
    <name type="scientific">Microbacterium proteolyticum</name>
    <dbReference type="NCBI Taxonomy" id="1572644"/>
    <lineage>
        <taxon>Bacteria</taxon>
        <taxon>Bacillati</taxon>
        <taxon>Actinomycetota</taxon>
        <taxon>Actinomycetes</taxon>
        <taxon>Micrococcales</taxon>
        <taxon>Microbacteriaceae</taxon>
        <taxon>Microbacterium</taxon>
    </lineage>
</organism>
<dbReference type="EMBL" id="JACHXY010000001">
    <property type="protein sequence ID" value="MBB3156821.1"/>
    <property type="molecule type" value="Genomic_DNA"/>
</dbReference>